<reference evidence="1" key="1">
    <citation type="submission" date="2023-01" db="EMBL/GenBank/DDBJ databases">
        <authorList>
            <person name="Piombo E."/>
        </authorList>
    </citation>
    <scope>NUCLEOTIDE SEQUENCE</scope>
</reference>
<organism evidence="1 2">
    <name type="scientific">Clonostachys chloroleuca</name>
    <dbReference type="NCBI Taxonomy" id="1926264"/>
    <lineage>
        <taxon>Eukaryota</taxon>
        <taxon>Fungi</taxon>
        <taxon>Dikarya</taxon>
        <taxon>Ascomycota</taxon>
        <taxon>Pezizomycotina</taxon>
        <taxon>Sordariomycetes</taxon>
        <taxon>Hypocreomycetidae</taxon>
        <taxon>Hypocreales</taxon>
        <taxon>Bionectriaceae</taxon>
        <taxon>Clonostachys</taxon>
    </lineage>
</organism>
<evidence type="ECO:0000313" key="1">
    <source>
        <dbReference type="EMBL" id="CAI6089870.1"/>
    </source>
</evidence>
<keyword evidence="2" id="KW-1185">Reference proteome</keyword>
<accession>A0AA35M4A3</accession>
<protein>
    <submittedName>
        <fullName evidence="1">Uncharacterized protein</fullName>
    </submittedName>
</protein>
<dbReference type="Proteomes" id="UP001160390">
    <property type="component" value="Unassembled WGS sequence"/>
</dbReference>
<sequence>MYRNRFWDSTQGLQGEHSCITVRSATVQLLTILLEVCNDLLAAGTDEPLGELGSLLRIGSLLANEQTSRVQQRVASIVRTSLVDDGLVTELGIDGEDGAAVGDSVLLEKNGSSQGLYGEANVLVVPLGVGGGPGDLANASPEERLLDVGGRLVVPGEETGGRGGGSTLSSLVQVGEDGADVVALRDVGGVGLGTNQEEVVAEGIVDLLLGDALLDSDILSGEVVGNADVDGTLLQVLDAVSGITGDPCDSEGFAAIGNAVLDESIGQLLWKAALAGTAVANA</sequence>
<proteinExistence type="predicted"/>
<gene>
    <name evidence="1" type="ORF">CCHLO57077_00001468</name>
</gene>
<dbReference type="EMBL" id="CABFNP030001012">
    <property type="protein sequence ID" value="CAI6089870.1"/>
    <property type="molecule type" value="Genomic_DNA"/>
</dbReference>
<dbReference type="AlphaFoldDB" id="A0AA35M4A3"/>
<comment type="caution">
    <text evidence="1">The sequence shown here is derived from an EMBL/GenBank/DDBJ whole genome shotgun (WGS) entry which is preliminary data.</text>
</comment>
<name>A0AA35M4A3_9HYPO</name>
<evidence type="ECO:0000313" key="2">
    <source>
        <dbReference type="Proteomes" id="UP001160390"/>
    </source>
</evidence>